<keyword evidence="2" id="KW-1185">Reference proteome</keyword>
<reference evidence="1" key="1">
    <citation type="submission" date="2021-08" db="EMBL/GenBank/DDBJ databases">
        <title>Complete genome sequence of Pseudomonas phytophila.</title>
        <authorList>
            <person name="Weir B.S."/>
            <person name="Templeton M.D."/>
            <person name="Arshed S."/>
            <person name="Andersen M.T."/>
            <person name="Jayaraman J."/>
        </authorList>
    </citation>
    <scope>NUCLEOTIDE SEQUENCE</scope>
    <source>
        <strain evidence="1">ICMP 23753</strain>
    </source>
</reference>
<protein>
    <submittedName>
        <fullName evidence="1">Uncharacterized protein</fullName>
    </submittedName>
</protein>
<dbReference type="Proteomes" id="UP001063228">
    <property type="component" value="Chromosome"/>
</dbReference>
<dbReference type="RefSeq" id="WP_263269943.1">
    <property type="nucleotide sequence ID" value="NZ_CP081201.1"/>
</dbReference>
<gene>
    <name evidence="1" type="ORF">K3169_03275</name>
</gene>
<evidence type="ECO:0000313" key="1">
    <source>
        <dbReference type="EMBL" id="UXZ96949.1"/>
    </source>
</evidence>
<name>A0ABY6FGA0_9PSED</name>
<sequence length="438" mass="47020">MLLRKLSRINSPLPVDFIPALMMKFNYETVNQMNASYPEPTVVEATGGVLDPLNAMDGATVRVTYEMLDNDLVFLSWDDRVDLDTLKPGNQSKALDFLVPREAVTDAMGRTIKVTYTVIRSGSAEPSIALDLEVDIDPRYPQPLVVDAPEGVLDPSDAANGATVRVTYEMFNTDLVFLSWDDRPDLIAPKPGSSSGTLEFLVPRTAVVDAMGRTVEVFYTVIRSGSAVPSIPLDLAVGIDLRYPQPLVVEALDGVLDPQNAAHGATVRVTYEMLDTDLILLSWNGRVDLLVPKPGTSNGTLEFLVPRAAVVDAMEKTIEVLYTVIRSGAAQASIVLDLTVGLEQAEIKPVILTVTGASGEVENGGETRDRILTITGTAGIGVTLDIFVGPFGDDRVVTQSDGSWTATITIQNLGADSIGAAVQGGGGSSDRWHYTRIE</sequence>
<dbReference type="EMBL" id="CP081201">
    <property type="protein sequence ID" value="UXZ96949.1"/>
    <property type="molecule type" value="Genomic_DNA"/>
</dbReference>
<proteinExistence type="predicted"/>
<evidence type="ECO:0000313" key="2">
    <source>
        <dbReference type="Proteomes" id="UP001063228"/>
    </source>
</evidence>
<organism evidence="1 2">
    <name type="scientific">Pseudomonas phytophila</name>
    <dbReference type="NCBI Taxonomy" id="2867264"/>
    <lineage>
        <taxon>Bacteria</taxon>
        <taxon>Pseudomonadati</taxon>
        <taxon>Pseudomonadota</taxon>
        <taxon>Gammaproteobacteria</taxon>
        <taxon>Pseudomonadales</taxon>
        <taxon>Pseudomonadaceae</taxon>
        <taxon>Pseudomonas</taxon>
    </lineage>
</organism>
<accession>A0ABY6FGA0</accession>